<evidence type="ECO:0000256" key="3">
    <source>
        <dbReference type="ARBA" id="ARBA00023163"/>
    </source>
</evidence>
<protein>
    <recommendedName>
        <fullName evidence="5">NOT2/NOT3/NOT5 C-terminal domain-containing protein</fullName>
    </recommendedName>
</protein>
<sequence length="523" mass="56375">MSRSTTDFQPELYMMQQPTLQCPSFLLFEKRTENPVTDRLSTTGTVPQSLRGMPGGFGGQQQQPQQSGRGASGRLPNGKLASVAGASGWAFGTGVPMSASTNGPPGSARQMGGNISFAQSLSGSQPATPLDPSEFPSLSNTSQLPSANQSSMWSAAGSRNLGGGTHRGGGTPISSQQAPQDDMFTSSRLPSATQGAFRFGNQLNATLVAQVQASPADDFPPLNRNANGEIGGQISAMGFGSGSATQTNRAGNGLLNALSANSRAAEARSPTSVQRPQDLRSPIGEDEGRQKPPGYREESVGDSGSQGLGNRNPLGAIGNDPPTGKAKEEENGHIGDVQDPLEGMAPIDKFGLKGVRTLMNNFQDYNALTMGIDPTTLGLDLTSTELLSTQVFSLFNDTPPRPPVPKFRLPECYHVKNVQSIEAKIQSFNEETLMWIFYSCPRDIKQQLAALELNNRNWRWHKKMQIWLTKDDMMTPQSLSPNHERGYYIIWDAPNWRKDRRELTLHYSDLDTTTTPAMQALAG</sequence>
<keyword evidence="2" id="KW-0805">Transcription regulation</keyword>
<reference evidence="6" key="1">
    <citation type="journal article" date="2023" name="Mol. Phylogenet. Evol.">
        <title>Genome-scale phylogeny and comparative genomics of the fungal order Sordariales.</title>
        <authorList>
            <person name="Hensen N."/>
            <person name="Bonometti L."/>
            <person name="Westerberg I."/>
            <person name="Brannstrom I.O."/>
            <person name="Guillou S."/>
            <person name="Cros-Aarteil S."/>
            <person name="Calhoun S."/>
            <person name="Haridas S."/>
            <person name="Kuo A."/>
            <person name="Mondo S."/>
            <person name="Pangilinan J."/>
            <person name="Riley R."/>
            <person name="LaButti K."/>
            <person name="Andreopoulos B."/>
            <person name="Lipzen A."/>
            <person name="Chen C."/>
            <person name="Yan M."/>
            <person name="Daum C."/>
            <person name="Ng V."/>
            <person name="Clum A."/>
            <person name="Steindorff A."/>
            <person name="Ohm R.A."/>
            <person name="Martin F."/>
            <person name="Silar P."/>
            <person name="Natvig D.O."/>
            <person name="Lalanne C."/>
            <person name="Gautier V."/>
            <person name="Ament-Velasquez S.L."/>
            <person name="Kruys A."/>
            <person name="Hutchinson M.I."/>
            <person name="Powell A.J."/>
            <person name="Barry K."/>
            <person name="Miller A.N."/>
            <person name="Grigoriev I.V."/>
            <person name="Debuchy R."/>
            <person name="Gladieux P."/>
            <person name="Hiltunen Thoren M."/>
            <person name="Johannesson H."/>
        </authorList>
    </citation>
    <scope>NUCLEOTIDE SEQUENCE</scope>
    <source>
        <strain evidence="6">CBS 118394</strain>
    </source>
</reference>
<dbReference type="Pfam" id="PF04153">
    <property type="entry name" value="NOT2_3_5_C"/>
    <property type="match status" value="1"/>
</dbReference>
<feature type="compositionally biased region" description="Polar residues" evidence="4">
    <location>
        <begin position="116"/>
        <end position="127"/>
    </location>
</feature>
<dbReference type="FunFam" id="2.30.30.1020:FF:000007">
    <property type="entry name" value="Putative not2 family protein"/>
    <property type="match status" value="1"/>
</dbReference>
<dbReference type="Gene3D" id="2.30.30.1020">
    <property type="entry name" value="CCR4-NOT complex subunit 2/3/5, C-terminal domain"/>
    <property type="match status" value="1"/>
</dbReference>
<comment type="similarity">
    <text evidence="1">Belongs to the CNOT2/3/5 family.</text>
</comment>
<dbReference type="GO" id="GO:0000289">
    <property type="term" value="P:nuclear-transcribed mRNA poly(A) tail shortening"/>
    <property type="evidence" value="ECO:0007669"/>
    <property type="project" value="UniProtKB-ARBA"/>
</dbReference>
<feature type="region of interest" description="Disordered" evidence="4">
    <location>
        <begin position="97"/>
        <end position="188"/>
    </location>
</feature>
<dbReference type="InterPro" id="IPR040168">
    <property type="entry name" value="Not2/3/5"/>
</dbReference>
<comment type="caution">
    <text evidence="6">The sequence shown here is derived from an EMBL/GenBank/DDBJ whole genome shotgun (WGS) entry which is preliminary data.</text>
</comment>
<feature type="compositionally biased region" description="Low complexity" evidence="4">
    <location>
        <begin position="60"/>
        <end position="73"/>
    </location>
</feature>
<feature type="domain" description="NOT2/NOT3/NOT5 C-terminal" evidence="5">
    <location>
        <begin position="390"/>
        <end position="510"/>
    </location>
</feature>
<evidence type="ECO:0000313" key="6">
    <source>
        <dbReference type="EMBL" id="KAK3318486.1"/>
    </source>
</evidence>
<dbReference type="InterPro" id="IPR038635">
    <property type="entry name" value="CCR4-NOT_su2/3/5_C_sf"/>
</dbReference>
<feature type="compositionally biased region" description="Polar residues" evidence="4">
    <location>
        <begin position="172"/>
        <end position="188"/>
    </location>
</feature>
<accession>A0AAE0I6F8</accession>
<proteinExistence type="inferred from homology"/>
<evidence type="ECO:0000256" key="1">
    <source>
        <dbReference type="ARBA" id="ARBA00007682"/>
    </source>
</evidence>
<dbReference type="InterPro" id="IPR007282">
    <property type="entry name" value="NOT2/3/5_C"/>
</dbReference>
<evidence type="ECO:0000256" key="4">
    <source>
        <dbReference type="SAM" id="MobiDB-lite"/>
    </source>
</evidence>
<dbReference type="GO" id="GO:0006355">
    <property type="term" value="P:regulation of DNA-templated transcription"/>
    <property type="evidence" value="ECO:0007669"/>
    <property type="project" value="InterPro"/>
</dbReference>
<name>A0AAE0I6F8_9PEZI</name>
<dbReference type="AlphaFoldDB" id="A0AAE0I6F8"/>
<evidence type="ECO:0000259" key="5">
    <source>
        <dbReference type="Pfam" id="PF04153"/>
    </source>
</evidence>
<feature type="compositionally biased region" description="Gly residues" evidence="4">
    <location>
        <begin position="160"/>
        <end position="171"/>
    </location>
</feature>
<evidence type="ECO:0000256" key="2">
    <source>
        <dbReference type="ARBA" id="ARBA00023015"/>
    </source>
</evidence>
<reference evidence="6" key="2">
    <citation type="submission" date="2023-06" db="EMBL/GenBank/DDBJ databases">
        <authorList>
            <consortium name="Lawrence Berkeley National Laboratory"/>
            <person name="Haridas S."/>
            <person name="Hensen N."/>
            <person name="Bonometti L."/>
            <person name="Westerberg I."/>
            <person name="Brannstrom I.O."/>
            <person name="Guillou S."/>
            <person name="Cros-Aarteil S."/>
            <person name="Calhoun S."/>
            <person name="Kuo A."/>
            <person name="Mondo S."/>
            <person name="Pangilinan J."/>
            <person name="Riley R."/>
            <person name="Labutti K."/>
            <person name="Andreopoulos B."/>
            <person name="Lipzen A."/>
            <person name="Chen C."/>
            <person name="Yanf M."/>
            <person name="Daum C."/>
            <person name="Ng V."/>
            <person name="Clum A."/>
            <person name="Steindorff A."/>
            <person name="Ohm R."/>
            <person name="Martin F."/>
            <person name="Silar P."/>
            <person name="Natvig D."/>
            <person name="Lalanne C."/>
            <person name="Gautier V."/>
            <person name="Ament-Velasquez S.L."/>
            <person name="Kruys A."/>
            <person name="Hutchinson M.I."/>
            <person name="Powell A.J."/>
            <person name="Barry K."/>
            <person name="Miller A.N."/>
            <person name="Grigoriev I.V."/>
            <person name="Debuchy R."/>
            <person name="Gladieux P."/>
            <person name="Thoren M.H."/>
            <person name="Johannesson H."/>
        </authorList>
    </citation>
    <scope>NUCLEOTIDE SEQUENCE</scope>
    <source>
        <strain evidence="6">CBS 118394</strain>
    </source>
</reference>
<evidence type="ECO:0000313" key="7">
    <source>
        <dbReference type="Proteomes" id="UP001283341"/>
    </source>
</evidence>
<keyword evidence="7" id="KW-1185">Reference proteome</keyword>
<organism evidence="6 7">
    <name type="scientific">Apodospora peruviana</name>
    <dbReference type="NCBI Taxonomy" id="516989"/>
    <lineage>
        <taxon>Eukaryota</taxon>
        <taxon>Fungi</taxon>
        <taxon>Dikarya</taxon>
        <taxon>Ascomycota</taxon>
        <taxon>Pezizomycotina</taxon>
        <taxon>Sordariomycetes</taxon>
        <taxon>Sordariomycetidae</taxon>
        <taxon>Sordariales</taxon>
        <taxon>Lasiosphaeriaceae</taxon>
        <taxon>Apodospora</taxon>
    </lineage>
</organism>
<dbReference type="GO" id="GO:0030015">
    <property type="term" value="C:CCR4-NOT core complex"/>
    <property type="evidence" value="ECO:0007669"/>
    <property type="project" value="InterPro"/>
</dbReference>
<dbReference type="PANTHER" id="PTHR23326">
    <property type="entry name" value="CCR4 NOT-RELATED"/>
    <property type="match status" value="1"/>
</dbReference>
<feature type="compositionally biased region" description="Polar residues" evidence="4">
    <location>
        <begin position="136"/>
        <end position="153"/>
    </location>
</feature>
<feature type="region of interest" description="Disordered" evidence="4">
    <location>
        <begin position="36"/>
        <end position="80"/>
    </location>
</feature>
<gene>
    <name evidence="6" type="ORF">B0H66DRAFT_557418</name>
</gene>
<dbReference type="Proteomes" id="UP001283341">
    <property type="component" value="Unassembled WGS sequence"/>
</dbReference>
<feature type="compositionally biased region" description="Basic and acidic residues" evidence="4">
    <location>
        <begin position="286"/>
        <end position="299"/>
    </location>
</feature>
<dbReference type="EMBL" id="JAUEDM010000004">
    <property type="protein sequence ID" value="KAK3318486.1"/>
    <property type="molecule type" value="Genomic_DNA"/>
</dbReference>
<feature type="region of interest" description="Disordered" evidence="4">
    <location>
        <begin position="261"/>
        <end position="342"/>
    </location>
</feature>
<feature type="compositionally biased region" description="Polar residues" evidence="4">
    <location>
        <begin position="39"/>
        <end position="48"/>
    </location>
</feature>
<keyword evidence="3" id="KW-0804">Transcription</keyword>